<dbReference type="CDD" id="cd01347">
    <property type="entry name" value="ligand_gated_channel"/>
    <property type="match status" value="1"/>
</dbReference>
<evidence type="ECO:0000313" key="13">
    <source>
        <dbReference type="Proteomes" id="UP000516424"/>
    </source>
</evidence>
<sequence>MQYQVTFTEGAEPVAACARSTEMNQSARVAGRTPKVGLAVAVGMSAGFGVGEAKAQTAQTTDTTESEPSIALPTLKVKGQQDEGVAAGNTNSTVLGISRMPTSVRDTPQSITVIPQEIIKEQRAYTLDQALANVPGITLSTGEGNGGLNGDQFRIRGLQARGDMYTDGLKDFGTYTRDMFNTESVQVIKGPSGEYFGAGNVGGIINQSLKHAHAGDSYSYDQAFGNASLYRGNADVNYQINDDIALRINGMYNRSGVPGRELIESNRYGTAVDLGVGLRSKTSWHLNWQWMHSDNVPDYGVPMLLMGDGIYRPITSHGLNRNTSYVRSFDRDNSDIHNLTSSLKSEITPWFTLTNDTRLTKYEREYTATTPNACSTAACVSQFMAGGNPALSYGAGGGAAYNQKGWGAQNVLMGNFHFHTGSVKHEIKAGVDVNYEDDDRYYGTWYNRVANQTIRNPTHSSGGGYVTFPKSGYRNADATDVGLFFSDRIQLTKQLTLFGTARWDHFNSTYVGGDGQQRQSQSADRWSPSGSIVYSPVKMASFYFTFSRSYKPVGTDVSSMVTLSGNTGETPSNSKDFKPQRSDLFEFGSKADFFHKRLGATLAFFQISENNSFYYDANGDMVTGFADQGSGRRVRGVEVSLTGKITKNWNIYGTYSYMDGKITHSATAKGNEAPQVSHNNFSVWSSFDLQDYVLNPGWGQLKVAGGAQYASGYWAGPDVTNTARIPYTFSLNGMVSWEVKHYRVSFNANNLTDHLNYASAFSSSRVVPAPGRSFIGNVGLTF</sequence>
<dbReference type="PANTHER" id="PTHR32552">
    <property type="entry name" value="FERRICHROME IRON RECEPTOR-RELATED"/>
    <property type="match status" value="1"/>
</dbReference>
<dbReference type="Pfam" id="PF00593">
    <property type="entry name" value="TonB_dep_Rec_b-barrel"/>
    <property type="match status" value="1"/>
</dbReference>
<dbReference type="AlphaFoldDB" id="A0AB33IDS1"/>
<organism evidence="12 13">
    <name type="scientific">Acetobacter aceti NBRC 14818</name>
    <dbReference type="NCBI Taxonomy" id="887700"/>
    <lineage>
        <taxon>Bacteria</taxon>
        <taxon>Pseudomonadati</taxon>
        <taxon>Pseudomonadota</taxon>
        <taxon>Alphaproteobacteria</taxon>
        <taxon>Acetobacterales</taxon>
        <taxon>Acetobacteraceae</taxon>
        <taxon>Acetobacter</taxon>
        <taxon>Acetobacter subgen. Acetobacter</taxon>
    </lineage>
</organism>
<proteinExistence type="inferred from homology"/>
<name>A0AB33IDS1_ACEAC</name>
<evidence type="ECO:0000259" key="10">
    <source>
        <dbReference type="Pfam" id="PF00593"/>
    </source>
</evidence>
<evidence type="ECO:0000256" key="9">
    <source>
        <dbReference type="RuleBase" id="RU003357"/>
    </source>
</evidence>
<comment type="similarity">
    <text evidence="8 9">Belongs to the TonB-dependent receptor family.</text>
</comment>
<evidence type="ECO:0000256" key="1">
    <source>
        <dbReference type="ARBA" id="ARBA00004571"/>
    </source>
</evidence>
<gene>
    <name evidence="12" type="ORF">EMQ_1677</name>
</gene>
<protein>
    <submittedName>
        <fullName evidence="12">Iron transport outer membrane receptor</fullName>
    </submittedName>
</protein>
<dbReference type="Gene3D" id="2.170.130.10">
    <property type="entry name" value="TonB-dependent receptor, plug domain"/>
    <property type="match status" value="1"/>
</dbReference>
<evidence type="ECO:0000256" key="3">
    <source>
        <dbReference type="ARBA" id="ARBA00022452"/>
    </source>
</evidence>
<dbReference type="InterPro" id="IPR037066">
    <property type="entry name" value="Plug_dom_sf"/>
</dbReference>
<evidence type="ECO:0000256" key="6">
    <source>
        <dbReference type="ARBA" id="ARBA00023136"/>
    </source>
</evidence>
<keyword evidence="5 9" id="KW-0798">TonB box</keyword>
<keyword evidence="4 8" id="KW-0812">Transmembrane</keyword>
<feature type="domain" description="TonB-dependent receptor-like beta-barrel" evidence="10">
    <location>
        <begin position="280"/>
        <end position="751"/>
    </location>
</feature>
<evidence type="ECO:0000313" key="12">
    <source>
        <dbReference type="EMBL" id="BCK76071.1"/>
    </source>
</evidence>
<evidence type="ECO:0000256" key="4">
    <source>
        <dbReference type="ARBA" id="ARBA00022692"/>
    </source>
</evidence>
<dbReference type="InterPro" id="IPR012910">
    <property type="entry name" value="Plug_dom"/>
</dbReference>
<dbReference type="Pfam" id="PF07715">
    <property type="entry name" value="Plug"/>
    <property type="match status" value="1"/>
</dbReference>
<dbReference type="PANTHER" id="PTHR32552:SF83">
    <property type="entry name" value="BLR3904 PROTEIN"/>
    <property type="match status" value="1"/>
</dbReference>
<dbReference type="PROSITE" id="PS52016">
    <property type="entry name" value="TONB_DEPENDENT_REC_3"/>
    <property type="match status" value="1"/>
</dbReference>
<dbReference type="InterPro" id="IPR039426">
    <property type="entry name" value="TonB-dep_rcpt-like"/>
</dbReference>
<keyword evidence="7 8" id="KW-0998">Cell outer membrane</keyword>
<dbReference type="GO" id="GO:0009279">
    <property type="term" value="C:cell outer membrane"/>
    <property type="evidence" value="ECO:0007669"/>
    <property type="project" value="UniProtKB-SubCell"/>
</dbReference>
<dbReference type="InterPro" id="IPR000531">
    <property type="entry name" value="Beta-barrel_TonB"/>
</dbReference>
<dbReference type="Gene3D" id="2.40.170.20">
    <property type="entry name" value="TonB-dependent receptor, beta-barrel domain"/>
    <property type="match status" value="1"/>
</dbReference>
<reference evidence="12 13" key="1">
    <citation type="journal article" date="2011" name="Microbiology">
        <title>Transcriptome response to different carbon sources in Acetobacter aceti.</title>
        <authorList>
            <person name="Sakurai K."/>
            <person name="Arai H."/>
            <person name="Ishii M."/>
            <person name="Igarashi Y."/>
        </authorList>
    </citation>
    <scope>NUCLEOTIDE SEQUENCE [LARGE SCALE GENOMIC DNA]</scope>
    <source>
        <strain evidence="12 13">NBRC 14818</strain>
    </source>
</reference>
<keyword evidence="2 8" id="KW-0813">Transport</keyword>
<dbReference type="EMBL" id="AP023410">
    <property type="protein sequence ID" value="BCK76071.1"/>
    <property type="molecule type" value="Genomic_DNA"/>
</dbReference>
<evidence type="ECO:0000256" key="7">
    <source>
        <dbReference type="ARBA" id="ARBA00023237"/>
    </source>
</evidence>
<dbReference type="Proteomes" id="UP000516424">
    <property type="component" value="Chromosome"/>
</dbReference>
<comment type="subcellular location">
    <subcellularLocation>
        <location evidence="1 8">Cell outer membrane</location>
        <topology evidence="1 8">Multi-pass membrane protein</topology>
    </subcellularLocation>
</comment>
<evidence type="ECO:0000256" key="2">
    <source>
        <dbReference type="ARBA" id="ARBA00022448"/>
    </source>
</evidence>
<keyword evidence="6 8" id="KW-0472">Membrane</keyword>
<evidence type="ECO:0000256" key="8">
    <source>
        <dbReference type="PROSITE-ProRule" id="PRU01360"/>
    </source>
</evidence>
<keyword evidence="3 8" id="KW-1134">Transmembrane beta strand</keyword>
<evidence type="ECO:0000256" key="5">
    <source>
        <dbReference type="ARBA" id="ARBA00023077"/>
    </source>
</evidence>
<accession>A0AB33IDS1</accession>
<feature type="domain" description="TonB-dependent receptor plug" evidence="11">
    <location>
        <begin position="104"/>
        <end position="204"/>
    </location>
</feature>
<dbReference type="SUPFAM" id="SSF56935">
    <property type="entry name" value="Porins"/>
    <property type="match status" value="1"/>
</dbReference>
<dbReference type="InterPro" id="IPR036942">
    <property type="entry name" value="Beta-barrel_TonB_sf"/>
</dbReference>
<keyword evidence="13" id="KW-1185">Reference proteome</keyword>
<evidence type="ECO:0000259" key="11">
    <source>
        <dbReference type="Pfam" id="PF07715"/>
    </source>
</evidence>
<dbReference type="GO" id="GO:0015344">
    <property type="term" value="F:siderophore uptake transmembrane transporter activity"/>
    <property type="evidence" value="ECO:0007669"/>
    <property type="project" value="TreeGrafter"/>
</dbReference>
<keyword evidence="12" id="KW-0675">Receptor</keyword>